<comment type="caution">
    <text evidence="2">The sequence shown here is derived from an EMBL/GenBank/DDBJ whole genome shotgun (WGS) entry which is preliminary data.</text>
</comment>
<keyword evidence="3" id="KW-1185">Reference proteome</keyword>
<evidence type="ECO:0000313" key="3">
    <source>
        <dbReference type="Proteomes" id="UP001175211"/>
    </source>
</evidence>
<dbReference type="RefSeq" id="XP_060324239.1">
    <property type="nucleotide sequence ID" value="XM_060470207.1"/>
</dbReference>
<dbReference type="AlphaFoldDB" id="A0AA39JGB5"/>
<feature type="region of interest" description="Disordered" evidence="1">
    <location>
        <begin position="84"/>
        <end position="138"/>
    </location>
</feature>
<dbReference type="GeneID" id="85353755"/>
<sequence length="262" mass="28556">MNSRDLPWQSMAISAMGHLQHVVTGQIASAATPRSWGSDKIPPDFWRVDDAGCEIFHWEVRPLRELMQLQCPDREAVLMASDPASPEYQYDPEADAPSSKISPSDDEIEDPKSSPSEAPLMESMEVDEESVEGRVSPRTIEGASSFAKTLIRGWKDLDSLMAGLSRPIDHSGDEAPPPEVNEGANNGDEILSNPFDGSSSGIIDFGSLMNRLDGDMNGDWSENENSGTLPLAQAMTGSYVPMDQELLVLKGTTPYKTWTGLV</sequence>
<dbReference type="Proteomes" id="UP001175211">
    <property type="component" value="Unassembled WGS sequence"/>
</dbReference>
<proteinExistence type="predicted"/>
<evidence type="ECO:0000256" key="1">
    <source>
        <dbReference type="SAM" id="MobiDB-lite"/>
    </source>
</evidence>
<feature type="region of interest" description="Disordered" evidence="1">
    <location>
        <begin position="165"/>
        <end position="193"/>
    </location>
</feature>
<evidence type="ECO:0000313" key="2">
    <source>
        <dbReference type="EMBL" id="KAK0442266.1"/>
    </source>
</evidence>
<dbReference type="EMBL" id="JAUEPS010000065">
    <property type="protein sequence ID" value="KAK0442266.1"/>
    <property type="molecule type" value="Genomic_DNA"/>
</dbReference>
<accession>A0AA39JGB5</accession>
<organism evidence="2 3">
    <name type="scientific">Armillaria tabescens</name>
    <name type="common">Ringless honey mushroom</name>
    <name type="synonym">Agaricus tabescens</name>
    <dbReference type="NCBI Taxonomy" id="1929756"/>
    <lineage>
        <taxon>Eukaryota</taxon>
        <taxon>Fungi</taxon>
        <taxon>Dikarya</taxon>
        <taxon>Basidiomycota</taxon>
        <taxon>Agaricomycotina</taxon>
        <taxon>Agaricomycetes</taxon>
        <taxon>Agaricomycetidae</taxon>
        <taxon>Agaricales</taxon>
        <taxon>Marasmiineae</taxon>
        <taxon>Physalacriaceae</taxon>
        <taxon>Desarmillaria</taxon>
    </lineage>
</organism>
<name>A0AA39JGB5_ARMTA</name>
<protein>
    <submittedName>
        <fullName evidence="2">Uncharacterized protein</fullName>
    </submittedName>
</protein>
<gene>
    <name evidence="2" type="ORF">EV420DRAFT_1485389</name>
</gene>
<reference evidence="2" key="1">
    <citation type="submission" date="2023-06" db="EMBL/GenBank/DDBJ databases">
        <authorList>
            <consortium name="Lawrence Berkeley National Laboratory"/>
            <person name="Ahrendt S."/>
            <person name="Sahu N."/>
            <person name="Indic B."/>
            <person name="Wong-Bajracharya J."/>
            <person name="Merenyi Z."/>
            <person name="Ke H.-M."/>
            <person name="Monk M."/>
            <person name="Kocsube S."/>
            <person name="Drula E."/>
            <person name="Lipzen A."/>
            <person name="Balint B."/>
            <person name="Henrissat B."/>
            <person name="Andreopoulos B."/>
            <person name="Martin F.M."/>
            <person name="Harder C.B."/>
            <person name="Rigling D."/>
            <person name="Ford K.L."/>
            <person name="Foster G.D."/>
            <person name="Pangilinan J."/>
            <person name="Papanicolaou A."/>
            <person name="Barry K."/>
            <person name="LaButti K."/>
            <person name="Viragh M."/>
            <person name="Koriabine M."/>
            <person name="Yan M."/>
            <person name="Riley R."/>
            <person name="Champramary S."/>
            <person name="Plett K.L."/>
            <person name="Tsai I.J."/>
            <person name="Slot J."/>
            <person name="Sipos G."/>
            <person name="Plett J."/>
            <person name="Nagy L.G."/>
            <person name="Grigoriev I.V."/>
        </authorList>
    </citation>
    <scope>NUCLEOTIDE SEQUENCE</scope>
    <source>
        <strain evidence="2">CCBAS 213</strain>
    </source>
</reference>